<keyword evidence="6" id="KW-0378">Hydrolase</keyword>
<comment type="function">
    <text evidence="2">Purine nucleoside enzyme that catalyzes the phosphorolysis of adenosine and inosine nucleosides, yielding D-ribose 1-phosphate and the respective free bases, adenine and hypoxanthine. Also catalyzes the phosphorolysis of S-methyl-5'-thioadenosine into adenine and S-methyl-5-thio-alpha-D-ribose 1-phosphate. Also has adenosine deaminase activity.</text>
</comment>
<keyword evidence="7" id="KW-0862">Zinc</keyword>
<evidence type="ECO:0000256" key="6">
    <source>
        <dbReference type="ARBA" id="ARBA00022801"/>
    </source>
</evidence>
<comment type="catalytic activity">
    <reaction evidence="8">
        <text>adenosine + H2O + H(+) = inosine + NH4(+)</text>
        <dbReference type="Rhea" id="RHEA:24408"/>
        <dbReference type="ChEBI" id="CHEBI:15377"/>
        <dbReference type="ChEBI" id="CHEBI:15378"/>
        <dbReference type="ChEBI" id="CHEBI:16335"/>
        <dbReference type="ChEBI" id="CHEBI:17596"/>
        <dbReference type="ChEBI" id="CHEBI:28938"/>
        <dbReference type="EC" id="3.5.4.4"/>
    </reaction>
    <physiologicalReaction direction="left-to-right" evidence="8">
        <dbReference type="Rhea" id="RHEA:24409"/>
    </physiologicalReaction>
</comment>
<evidence type="ECO:0000256" key="7">
    <source>
        <dbReference type="ARBA" id="ARBA00022833"/>
    </source>
</evidence>
<dbReference type="OrthoDB" id="4279at2"/>
<evidence type="ECO:0000313" key="11">
    <source>
        <dbReference type="EMBL" id="OUN89074.1"/>
    </source>
</evidence>
<reference evidence="12" key="1">
    <citation type="submission" date="2017-04" db="EMBL/GenBank/DDBJ databases">
        <title>Function of individual gut microbiota members based on whole genome sequencing of pure cultures obtained from chicken caecum.</title>
        <authorList>
            <person name="Medvecky M."/>
            <person name="Cejkova D."/>
            <person name="Polansky O."/>
            <person name="Karasova D."/>
            <person name="Kubasova T."/>
            <person name="Cizek A."/>
            <person name="Rychlik I."/>
        </authorList>
    </citation>
    <scope>NUCLEOTIDE SEQUENCE [LARGE SCALE GENOMIC DNA]</scope>
    <source>
        <strain evidence="12">An5</strain>
    </source>
</reference>
<evidence type="ECO:0000313" key="12">
    <source>
        <dbReference type="Proteomes" id="UP000195781"/>
    </source>
</evidence>
<dbReference type="Pfam" id="PF02578">
    <property type="entry name" value="Cu-oxidase_4"/>
    <property type="match status" value="1"/>
</dbReference>
<comment type="catalytic activity">
    <reaction evidence="9">
        <text>adenosine + phosphate = alpha-D-ribose 1-phosphate + adenine</text>
        <dbReference type="Rhea" id="RHEA:27642"/>
        <dbReference type="ChEBI" id="CHEBI:16335"/>
        <dbReference type="ChEBI" id="CHEBI:16708"/>
        <dbReference type="ChEBI" id="CHEBI:43474"/>
        <dbReference type="ChEBI" id="CHEBI:57720"/>
        <dbReference type="EC" id="2.4.2.1"/>
    </reaction>
    <physiologicalReaction direction="left-to-right" evidence="9">
        <dbReference type="Rhea" id="RHEA:27643"/>
    </physiologicalReaction>
</comment>
<keyword evidence="12" id="KW-1185">Reference proteome</keyword>
<accession>A0A1Y3XU44</accession>
<evidence type="ECO:0000256" key="5">
    <source>
        <dbReference type="ARBA" id="ARBA00022723"/>
    </source>
</evidence>
<name>A0A1Y3XU44_9ACTN</name>
<dbReference type="GO" id="GO:0016787">
    <property type="term" value="F:hydrolase activity"/>
    <property type="evidence" value="ECO:0007669"/>
    <property type="project" value="UniProtKB-KW"/>
</dbReference>
<proteinExistence type="inferred from homology"/>
<dbReference type="SUPFAM" id="SSF64438">
    <property type="entry name" value="CNF1/YfiH-like putative cysteine hydrolases"/>
    <property type="match status" value="1"/>
</dbReference>
<dbReference type="GO" id="GO:0017061">
    <property type="term" value="F:S-methyl-5-thioadenosine phosphorylase activity"/>
    <property type="evidence" value="ECO:0007669"/>
    <property type="project" value="UniProtKB-EC"/>
</dbReference>
<keyword evidence="5" id="KW-0479">Metal-binding</keyword>
<comment type="similarity">
    <text evidence="3">Belongs to the purine nucleoside phosphorylase YfiH/LACC1 family.</text>
</comment>
<sequence>MDGLERMERGGVTMVGGRAGAVAFGFTERTGGVSEPPFASLNLGGHVGDDASAVAENRLRVLAALGAGRAAPSLLMPNQVHGDHVAIVRSSSAAELERVRAEISRGADGIVCTAPDVPVMLCFADCVPVVLVAPGGFAVVHSGWKGTYARIAGKAARMLAHEAGASVRDVRAYIGPHILGDEYEVSPELISHFEERFHDVHPAGPRLLDLSRCIVQALTEEGVPAASIVDTGLSTMRLNDRFYSYRAEGGTCGRHAAVAVLFDRAAG</sequence>
<dbReference type="GO" id="GO:0005507">
    <property type="term" value="F:copper ion binding"/>
    <property type="evidence" value="ECO:0007669"/>
    <property type="project" value="TreeGrafter"/>
</dbReference>
<dbReference type="RefSeq" id="WP_019238698.1">
    <property type="nucleotide sequence ID" value="NZ_CABKRW010000099.1"/>
</dbReference>
<dbReference type="CDD" id="cd16833">
    <property type="entry name" value="YfiH"/>
    <property type="match status" value="1"/>
</dbReference>
<dbReference type="AlphaFoldDB" id="A0A1Y3XU44"/>
<evidence type="ECO:0000256" key="1">
    <source>
        <dbReference type="ARBA" id="ARBA00000553"/>
    </source>
</evidence>
<comment type="catalytic activity">
    <reaction evidence="1">
        <text>inosine + phosphate = alpha-D-ribose 1-phosphate + hypoxanthine</text>
        <dbReference type="Rhea" id="RHEA:27646"/>
        <dbReference type="ChEBI" id="CHEBI:17368"/>
        <dbReference type="ChEBI" id="CHEBI:17596"/>
        <dbReference type="ChEBI" id="CHEBI:43474"/>
        <dbReference type="ChEBI" id="CHEBI:57720"/>
        <dbReference type="EC" id="2.4.2.1"/>
    </reaction>
    <physiologicalReaction direction="left-to-right" evidence="1">
        <dbReference type="Rhea" id="RHEA:27647"/>
    </physiologicalReaction>
</comment>
<evidence type="ECO:0000256" key="8">
    <source>
        <dbReference type="ARBA" id="ARBA00047989"/>
    </source>
</evidence>
<dbReference type="InterPro" id="IPR011324">
    <property type="entry name" value="Cytotoxic_necrot_fac-like_cat"/>
</dbReference>
<evidence type="ECO:0000256" key="9">
    <source>
        <dbReference type="ARBA" id="ARBA00048968"/>
    </source>
</evidence>
<dbReference type="PANTHER" id="PTHR30616">
    <property type="entry name" value="UNCHARACTERIZED PROTEIN YFIH"/>
    <property type="match status" value="1"/>
</dbReference>
<dbReference type="InterPro" id="IPR003730">
    <property type="entry name" value="Cu_polyphenol_OxRdtase"/>
</dbReference>
<protein>
    <submittedName>
        <fullName evidence="11">Multicopper polyphenol oxidase</fullName>
    </submittedName>
</protein>
<evidence type="ECO:0000256" key="4">
    <source>
        <dbReference type="ARBA" id="ARBA00022679"/>
    </source>
</evidence>
<organism evidence="11 12">
    <name type="scientific">[Collinsella] massiliensis</name>
    <dbReference type="NCBI Taxonomy" id="1232426"/>
    <lineage>
        <taxon>Bacteria</taxon>
        <taxon>Bacillati</taxon>
        <taxon>Actinomycetota</taxon>
        <taxon>Coriobacteriia</taxon>
        <taxon>Coriobacteriales</taxon>
        <taxon>Coriobacteriaceae</taxon>
        <taxon>Enorma</taxon>
    </lineage>
</organism>
<comment type="caution">
    <text evidence="11">The sequence shown here is derived from an EMBL/GenBank/DDBJ whole genome shotgun (WGS) entry which is preliminary data.</text>
</comment>
<comment type="catalytic activity">
    <reaction evidence="10">
        <text>S-methyl-5'-thioadenosine + phosphate = 5-(methylsulfanyl)-alpha-D-ribose 1-phosphate + adenine</text>
        <dbReference type="Rhea" id="RHEA:11852"/>
        <dbReference type="ChEBI" id="CHEBI:16708"/>
        <dbReference type="ChEBI" id="CHEBI:17509"/>
        <dbReference type="ChEBI" id="CHEBI:43474"/>
        <dbReference type="ChEBI" id="CHEBI:58533"/>
        <dbReference type="EC" id="2.4.2.28"/>
    </reaction>
    <physiologicalReaction direction="left-to-right" evidence="10">
        <dbReference type="Rhea" id="RHEA:11853"/>
    </physiologicalReaction>
</comment>
<keyword evidence="4" id="KW-0808">Transferase</keyword>
<gene>
    <name evidence="11" type="ORF">B5G02_03620</name>
</gene>
<evidence type="ECO:0000256" key="3">
    <source>
        <dbReference type="ARBA" id="ARBA00007353"/>
    </source>
</evidence>
<dbReference type="Gene3D" id="3.60.140.10">
    <property type="entry name" value="CNF1/YfiH-like putative cysteine hydrolases"/>
    <property type="match status" value="1"/>
</dbReference>
<dbReference type="EMBL" id="NFIE01000006">
    <property type="protein sequence ID" value="OUN89074.1"/>
    <property type="molecule type" value="Genomic_DNA"/>
</dbReference>
<evidence type="ECO:0000256" key="2">
    <source>
        <dbReference type="ARBA" id="ARBA00003215"/>
    </source>
</evidence>
<dbReference type="InterPro" id="IPR038371">
    <property type="entry name" value="Cu_polyphenol_OxRdtase_sf"/>
</dbReference>
<dbReference type="Proteomes" id="UP000195781">
    <property type="component" value="Unassembled WGS sequence"/>
</dbReference>
<dbReference type="PANTHER" id="PTHR30616:SF2">
    <property type="entry name" value="PURINE NUCLEOSIDE PHOSPHORYLASE LACC1"/>
    <property type="match status" value="1"/>
</dbReference>
<evidence type="ECO:0000256" key="10">
    <source>
        <dbReference type="ARBA" id="ARBA00049893"/>
    </source>
</evidence>